<accession>A0A0C4YI07</accession>
<sequence>MAGSASPVWTLPCACPAVTTAIVIINASAADHLKRLIASSF</sequence>
<evidence type="ECO:0000313" key="2">
    <source>
        <dbReference type="Proteomes" id="UP000031843"/>
    </source>
</evidence>
<gene>
    <name evidence="1" type="ORF">RR42_s0649</name>
</gene>
<dbReference type="KEGG" id="cbw:RR42_s0649"/>
<keyword evidence="2" id="KW-1185">Reference proteome</keyword>
<organism evidence="1 2">
    <name type="scientific">Cupriavidus basilensis</name>
    <dbReference type="NCBI Taxonomy" id="68895"/>
    <lineage>
        <taxon>Bacteria</taxon>
        <taxon>Pseudomonadati</taxon>
        <taxon>Pseudomonadota</taxon>
        <taxon>Betaproteobacteria</taxon>
        <taxon>Burkholderiales</taxon>
        <taxon>Burkholderiaceae</taxon>
        <taxon>Cupriavidus</taxon>
    </lineage>
</organism>
<name>A0A0C4YI07_9BURK</name>
<dbReference type="STRING" id="68895.RR42_s0649"/>
<proteinExistence type="predicted"/>
<dbReference type="AlphaFoldDB" id="A0A0C4YI07"/>
<evidence type="ECO:0000313" key="1">
    <source>
        <dbReference type="EMBL" id="AJG22240.1"/>
    </source>
</evidence>
<protein>
    <submittedName>
        <fullName evidence="1">Uncharacterized protein</fullName>
    </submittedName>
</protein>
<reference evidence="1 2" key="1">
    <citation type="journal article" date="2015" name="Genome Announc.">
        <title>Complete Genome Sequence of Cupriavidus basilensis 4G11, Isolated from the Oak Ridge Field Research Center Site.</title>
        <authorList>
            <person name="Ray J."/>
            <person name="Waters R.J."/>
            <person name="Skerker J.M."/>
            <person name="Kuehl J.V."/>
            <person name="Price M.N."/>
            <person name="Huang J."/>
            <person name="Chakraborty R."/>
            <person name="Arkin A.P."/>
            <person name="Deutschbauer A."/>
        </authorList>
    </citation>
    <scope>NUCLEOTIDE SEQUENCE [LARGE SCALE GENOMIC DNA]</scope>
    <source>
        <strain evidence="1">4G11</strain>
    </source>
</reference>
<dbReference type="EMBL" id="CP010537">
    <property type="protein sequence ID" value="AJG22240.1"/>
    <property type="molecule type" value="Genomic_DNA"/>
</dbReference>
<dbReference type="Proteomes" id="UP000031843">
    <property type="component" value="Chromosome secondary"/>
</dbReference>